<evidence type="ECO:0000259" key="5">
    <source>
        <dbReference type="Pfam" id="PF04326"/>
    </source>
</evidence>
<name>A0ABD0JW49_9CAEN</name>
<dbReference type="EMBL" id="JACVVK020000314">
    <property type="protein sequence ID" value="KAK7478951.1"/>
    <property type="molecule type" value="Genomic_DNA"/>
</dbReference>
<protein>
    <submittedName>
        <fullName evidence="7">Uncharacterized protein</fullName>
    </submittedName>
</protein>
<dbReference type="SUPFAM" id="SSF52540">
    <property type="entry name" value="P-loop containing nucleoside triphosphate hydrolases"/>
    <property type="match status" value="1"/>
</dbReference>
<proteinExistence type="inferred from homology"/>
<evidence type="ECO:0000256" key="4">
    <source>
        <dbReference type="SAM" id="MobiDB-lite"/>
    </source>
</evidence>
<gene>
    <name evidence="7" type="ORF">BaRGS_00029818</name>
</gene>
<evidence type="ECO:0000256" key="2">
    <source>
        <dbReference type="ARBA" id="ARBA00022741"/>
    </source>
</evidence>
<dbReference type="Pfam" id="PF04326">
    <property type="entry name" value="SLFN_AlbA_2"/>
    <property type="match status" value="1"/>
</dbReference>
<evidence type="ECO:0000259" key="6">
    <source>
        <dbReference type="Pfam" id="PF09848"/>
    </source>
</evidence>
<feature type="domain" description="Schlafen group 3-like DNA/RNA helicase" evidence="6">
    <location>
        <begin position="595"/>
        <end position="684"/>
    </location>
</feature>
<evidence type="ECO:0000313" key="7">
    <source>
        <dbReference type="EMBL" id="KAK7478951.1"/>
    </source>
</evidence>
<evidence type="ECO:0000256" key="3">
    <source>
        <dbReference type="ARBA" id="ARBA00022840"/>
    </source>
</evidence>
<feature type="compositionally biased region" description="Polar residues" evidence="4">
    <location>
        <begin position="19"/>
        <end position="28"/>
    </location>
</feature>
<dbReference type="Proteomes" id="UP001519460">
    <property type="component" value="Unassembled WGS sequence"/>
</dbReference>
<evidence type="ECO:0000256" key="1">
    <source>
        <dbReference type="ARBA" id="ARBA00010114"/>
    </source>
</evidence>
<feature type="compositionally biased region" description="Polar residues" evidence="4">
    <location>
        <begin position="701"/>
        <end position="715"/>
    </location>
</feature>
<dbReference type="PANTHER" id="PTHR12155:SF30">
    <property type="entry name" value="PROTEIN SLFN14"/>
    <property type="match status" value="1"/>
</dbReference>
<dbReference type="InterPro" id="IPR038461">
    <property type="entry name" value="Schlafen_AlbA_2_dom_sf"/>
</dbReference>
<organism evidence="7 8">
    <name type="scientific">Batillaria attramentaria</name>
    <dbReference type="NCBI Taxonomy" id="370345"/>
    <lineage>
        <taxon>Eukaryota</taxon>
        <taxon>Metazoa</taxon>
        <taxon>Spiralia</taxon>
        <taxon>Lophotrochozoa</taxon>
        <taxon>Mollusca</taxon>
        <taxon>Gastropoda</taxon>
        <taxon>Caenogastropoda</taxon>
        <taxon>Sorbeoconcha</taxon>
        <taxon>Cerithioidea</taxon>
        <taxon>Batillariidae</taxon>
        <taxon>Batillaria</taxon>
    </lineage>
</organism>
<feature type="region of interest" description="Disordered" evidence="4">
    <location>
        <begin position="1"/>
        <end position="34"/>
    </location>
</feature>
<dbReference type="InterPro" id="IPR029684">
    <property type="entry name" value="Schlafen"/>
</dbReference>
<comment type="similarity">
    <text evidence="1">Belongs to the Schlafen family. Subgroup III subfamily.</text>
</comment>
<keyword evidence="2" id="KW-0547">Nucleotide-binding</keyword>
<accession>A0ABD0JW49</accession>
<dbReference type="AlphaFoldDB" id="A0ABD0JW49"/>
<dbReference type="Gene3D" id="3.30.950.30">
    <property type="entry name" value="Schlafen, AAA domain"/>
    <property type="match status" value="1"/>
</dbReference>
<dbReference type="Gene3D" id="3.40.50.300">
    <property type="entry name" value="P-loop containing nucleotide triphosphate hydrolases"/>
    <property type="match status" value="2"/>
</dbReference>
<comment type="caution">
    <text evidence="7">The sequence shown here is derived from an EMBL/GenBank/DDBJ whole genome shotgun (WGS) entry which is preliminary data.</text>
</comment>
<keyword evidence="3" id="KW-0067">ATP-binding</keyword>
<dbReference type="InterPro" id="IPR007421">
    <property type="entry name" value="Schlafen_AlbA_2_dom"/>
</dbReference>
<evidence type="ECO:0000313" key="8">
    <source>
        <dbReference type="Proteomes" id="UP001519460"/>
    </source>
</evidence>
<keyword evidence="8" id="KW-1185">Reference proteome</keyword>
<dbReference type="InterPro" id="IPR018647">
    <property type="entry name" value="SLFN_3-like_DNA/RNA_helicase"/>
</dbReference>
<dbReference type="PANTHER" id="PTHR12155">
    <property type="entry name" value="SCHLAFEN"/>
    <property type="match status" value="1"/>
</dbReference>
<reference evidence="7 8" key="1">
    <citation type="journal article" date="2023" name="Sci. Data">
        <title>Genome assembly of the Korean intertidal mud-creeper Batillaria attramentaria.</title>
        <authorList>
            <person name="Patra A.K."/>
            <person name="Ho P.T."/>
            <person name="Jun S."/>
            <person name="Lee S.J."/>
            <person name="Kim Y."/>
            <person name="Won Y.J."/>
        </authorList>
    </citation>
    <scope>NUCLEOTIDE SEQUENCE [LARGE SCALE GENOMIC DNA]</scope>
    <source>
        <strain evidence="7">Wonlab-2016</strain>
    </source>
</reference>
<dbReference type="Pfam" id="PF09848">
    <property type="entry name" value="SLFN-g3_helicase"/>
    <property type="match status" value="1"/>
</dbReference>
<dbReference type="InterPro" id="IPR027417">
    <property type="entry name" value="P-loop_NTPase"/>
</dbReference>
<dbReference type="GO" id="GO:0005524">
    <property type="term" value="F:ATP binding"/>
    <property type="evidence" value="ECO:0007669"/>
    <property type="project" value="UniProtKB-KW"/>
</dbReference>
<feature type="region of interest" description="Disordered" evidence="4">
    <location>
        <begin position="701"/>
        <end position="721"/>
    </location>
</feature>
<feature type="domain" description="Schlafen AlbA-2" evidence="5">
    <location>
        <begin position="201"/>
        <end position="304"/>
    </location>
</feature>
<sequence length="950" mass="106494">MDVHGAAGAVEEEEGGTSVHHSLATSNPAPAPRLTESYEQKPQYGDQILECIVHLSQNIHSTQNQRVLQSACALLNSGGGVLHMHNVEHAGKVQSKDLDTWWSGMESNLADILSGDDLCNYFDFIGNFDDPDLFLFVKTAEHICTISYHCRLPTDTATHSVTYSSAAKLLSKKGEPSPLTDLPAIPTEYRYGQIEETLKQEGKQIQFKLLVNNQEQAKSFADKIRQYCIKYISAFANHYGGHIYFGIEDSTSAVKGEAVSADSLKKITRQVQRMMDDVIWGDADFKAEQGKHWDVHIYPVINCPRREHRHVVVVSVCKFPGGVFTSCPESFVVGANRDVRQLSFSEWKEEVLNQSRARAELHNRFMKVPLHTPFSRLHLAIVLQIAFDVKKGNVLLPLNISTGVNIQPHSYLNTVSDGQQRTCIHHVLSTFADETHVALPLQCWGTHLQSSFHEDMRTTLFILSQHYGLHLVFFVTSDLNFVEMWRMAQAIAVELKRKLVCHGGCVDRLGCKVHLLNMSDPLMLENFQVSVDTSIYPPTYILNPTKMGNIISALLIAIASYMPCETQSRSEDYHFLLTCDQLELLWTRQFTKELWIHGPPGAGKTVAALEMIKELIRRGCQQSQVLYLAENPLLCTYISSFNLCTVASRRELMQDYSTPEIFAKKYKDVRNMIVDEAQNFKDRDGDWYSLAEKLSSQDPTLFQTPAASGDNTPSGPGSKDDVLSAVTGCQEVPQKKLSDLTAGYFWVFMDYAQKVHKFKAGLPGLIGKNNFMLSEVSRNSKEIFDYAMKFMSKPSEAVPQGKECISDAPVLGHSYENGRGVEVVKCKKDTVHRTLFTVLDSYLKSGIRPDDIAILVSKQKETDALRKSVKEDIQDEGEDKPDARVKDVTVDTVRRFSGLDKPVIIGLDPHANTSHADLDKLIVNLATRAKDGLVIITTSDELLRKLQDQQ</sequence>